<gene>
    <name evidence="1" type="ORF">SE15_01150</name>
</gene>
<dbReference type="RefSeq" id="WP_054520268.1">
    <property type="nucleotide sequence ID" value="NZ_LGKO01000002.1"/>
</dbReference>
<evidence type="ECO:0000313" key="1">
    <source>
        <dbReference type="EMBL" id="KPL83873.1"/>
    </source>
</evidence>
<comment type="caution">
    <text evidence="1">The sequence shown here is derived from an EMBL/GenBank/DDBJ whole genome shotgun (WGS) entry which is preliminary data.</text>
</comment>
<evidence type="ECO:0008006" key="3">
    <source>
        <dbReference type="Google" id="ProtNLM"/>
    </source>
</evidence>
<dbReference type="EMBL" id="LGKO01000002">
    <property type="protein sequence ID" value="KPL83873.1"/>
    <property type="molecule type" value="Genomic_DNA"/>
</dbReference>
<reference evidence="1 2" key="1">
    <citation type="submission" date="2015-07" db="EMBL/GenBank/DDBJ databases">
        <title>Whole genome sequence of Thermanaerothrix daxensis DSM 23592.</title>
        <authorList>
            <person name="Hemp J."/>
            <person name="Ward L.M."/>
            <person name="Pace L.A."/>
            <person name="Fischer W.W."/>
        </authorList>
    </citation>
    <scope>NUCLEOTIDE SEQUENCE [LARGE SCALE GENOMIC DNA]</scope>
    <source>
        <strain evidence="1 2">GNS-1</strain>
    </source>
</reference>
<name>A0A0P6Y485_9CHLR</name>
<sequence>MTVLTQKYQIGSSMVATGEIPLPPQSFTSDRIQAQLPNLHEVLAGLPFISHETALLGVCEDGIPLLLDLRNPSPGALLVIAAQTSTSSEMLDVICQSLQVANAPFSLQIFRATDTKTPSLHPLERVINPFERDLETRLLELADLSDSRQHGRWNGPSVVLMIDKLEWILQIDHEAIWAFEHLLHYGPAQKIWPIVATTTETETHLLRWLRRFRTLIWGADLSSAQKKHFSVPENPLSQFLPQTRCFSLRSQGQWIHLWLPEIARMR</sequence>
<evidence type="ECO:0000313" key="2">
    <source>
        <dbReference type="Proteomes" id="UP000050544"/>
    </source>
</evidence>
<dbReference type="AlphaFoldDB" id="A0A0P6Y485"/>
<dbReference type="OrthoDB" id="165371at2"/>
<organism evidence="1 2">
    <name type="scientific">Thermanaerothrix daxensis</name>
    <dbReference type="NCBI Taxonomy" id="869279"/>
    <lineage>
        <taxon>Bacteria</taxon>
        <taxon>Bacillati</taxon>
        <taxon>Chloroflexota</taxon>
        <taxon>Anaerolineae</taxon>
        <taxon>Anaerolineales</taxon>
        <taxon>Anaerolineaceae</taxon>
        <taxon>Thermanaerothrix</taxon>
    </lineage>
</organism>
<dbReference type="Proteomes" id="UP000050544">
    <property type="component" value="Unassembled WGS sequence"/>
</dbReference>
<keyword evidence="2" id="KW-1185">Reference proteome</keyword>
<dbReference type="Gene3D" id="3.40.50.300">
    <property type="entry name" value="P-loop containing nucleotide triphosphate hydrolases"/>
    <property type="match status" value="1"/>
</dbReference>
<dbReference type="InterPro" id="IPR027417">
    <property type="entry name" value="P-loop_NTPase"/>
</dbReference>
<proteinExistence type="predicted"/>
<protein>
    <recommendedName>
        <fullName evidence="3">FtsK domain-containing protein</fullName>
    </recommendedName>
</protein>
<dbReference type="STRING" id="869279.SE15_01150"/>
<accession>A0A0P6Y485</accession>